<keyword evidence="2" id="KW-1185">Reference proteome</keyword>
<protein>
    <submittedName>
        <fullName evidence="1">Predicted protein</fullName>
    </submittedName>
</protein>
<dbReference type="InterPro" id="IPR029063">
    <property type="entry name" value="SAM-dependent_MTases_sf"/>
</dbReference>
<dbReference type="EMBL" id="GG663737">
    <property type="protein sequence ID" value="EEH58803.1"/>
    <property type="molecule type" value="Genomic_DNA"/>
</dbReference>
<dbReference type="GeneID" id="9682085"/>
<dbReference type="PANTHER" id="PTHR14614">
    <property type="entry name" value="HEPATOCELLULAR CARCINOMA-ASSOCIATED ANTIGEN"/>
    <property type="match status" value="1"/>
</dbReference>
<gene>
    <name evidence="1" type="ORF">MICPUCDRAFT_38587</name>
</gene>
<name>C1MNS0_MICPC</name>
<proteinExistence type="predicted"/>
<dbReference type="STRING" id="564608.C1MNS0"/>
<dbReference type="KEGG" id="mpp:MICPUCDRAFT_38587"/>
<dbReference type="AlphaFoldDB" id="C1MNS0"/>
<organism evidence="2">
    <name type="scientific">Micromonas pusilla (strain CCMP1545)</name>
    <name type="common">Picoplanktonic green alga</name>
    <dbReference type="NCBI Taxonomy" id="564608"/>
    <lineage>
        <taxon>Eukaryota</taxon>
        <taxon>Viridiplantae</taxon>
        <taxon>Chlorophyta</taxon>
        <taxon>Mamiellophyceae</taxon>
        <taxon>Mamiellales</taxon>
        <taxon>Mamiellaceae</taxon>
        <taxon>Micromonas</taxon>
    </lineage>
</organism>
<dbReference type="OMA" id="SEVWHIL"/>
<sequence>MTADDAVVCEVLVDDDERAGGDSLRKLEALVDDLTVSSSASHRGGADADDAAASARRRANLILLCRRVASDARAAVFARAHGAEPVLLCALNRAIRDGDDALAELVGDAVAASARCDGGDDGGATIELLAVGGSQVGGAAATRAPGVERVRLRRAGVDVDVHESSWNDAGLAWRIWGAARVLAHAVDASSGDGVEEEGEEDADGGLVDARGRRVLELGAGCGLCGLAAAACGAREVVLTEGAPGALKALERSAAAFEAAAEEAQTETSEKTSEKKTVRVAFLDWRDDMARLDADDDGAASTTASSTNFVHKRVGGDDAWLSSLPRLADDDVFDCVLGSDLLYDASHAAPLAACIARRLSTAPRAAAHVALAVRRGELAAELCERAGERGLVAEARALDVFAGEASALETHQGGHVTREEHPEAEAWRAAGGEAFARGDGLVVRAGTDEGTMTEAVRGLEGRVALFTFRRRASPARPRTND</sequence>
<reference evidence="1 2" key="1">
    <citation type="journal article" date="2009" name="Science">
        <title>Green evolution and dynamic adaptations revealed by genomes of the marine picoeukaryotes Micromonas.</title>
        <authorList>
            <person name="Worden A.Z."/>
            <person name="Lee J.H."/>
            <person name="Mock T."/>
            <person name="Rouze P."/>
            <person name="Simmons M.P."/>
            <person name="Aerts A.L."/>
            <person name="Allen A.E."/>
            <person name="Cuvelier M.L."/>
            <person name="Derelle E."/>
            <person name="Everett M.V."/>
            <person name="Foulon E."/>
            <person name="Grimwood J."/>
            <person name="Gundlach H."/>
            <person name="Henrissat B."/>
            <person name="Napoli C."/>
            <person name="McDonald S.M."/>
            <person name="Parker M.S."/>
            <person name="Rombauts S."/>
            <person name="Salamov A."/>
            <person name="Von Dassow P."/>
            <person name="Badger J.H."/>
            <person name="Coutinho P.M."/>
            <person name="Demir E."/>
            <person name="Dubchak I."/>
            <person name="Gentemann C."/>
            <person name="Eikrem W."/>
            <person name="Gready J.E."/>
            <person name="John U."/>
            <person name="Lanier W."/>
            <person name="Lindquist E.A."/>
            <person name="Lucas S."/>
            <person name="Mayer K.F."/>
            <person name="Moreau H."/>
            <person name="Not F."/>
            <person name="Otillar R."/>
            <person name="Panaud O."/>
            <person name="Pangilinan J."/>
            <person name="Paulsen I."/>
            <person name="Piegu B."/>
            <person name="Poliakov A."/>
            <person name="Robbens S."/>
            <person name="Schmutz J."/>
            <person name="Toulza E."/>
            <person name="Wyss T."/>
            <person name="Zelensky A."/>
            <person name="Zhou K."/>
            <person name="Armbrust E.V."/>
            <person name="Bhattacharya D."/>
            <person name="Goodenough U.W."/>
            <person name="Van de Peer Y."/>
            <person name="Grigoriev I.V."/>
        </authorList>
    </citation>
    <scope>NUCLEOTIDE SEQUENCE [LARGE SCALE GENOMIC DNA]</scope>
    <source>
        <strain evidence="1 2">CCMP1545</strain>
    </source>
</reference>
<dbReference type="InterPro" id="IPR019410">
    <property type="entry name" value="Methyltransf_16"/>
</dbReference>
<dbReference type="Pfam" id="PF10294">
    <property type="entry name" value="Methyltransf_16"/>
    <property type="match status" value="1"/>
</dbReference>
<dbReference type="SUPFAM" id="SSF53335">
    <property type="entry name" value="S-adenosyl-L-methionine-dependent methyltransferases"/>
    <property type="match status" value="1"/>
</dbReference>
<dbReference type="Gene3D" id="3.40.50.150">
    <property type="entry name" value="Vaccinia Virus protein VP39"/>
    <property type="match status" value="1"/>
</dbReference>
<dbReference type="RefSeq" id="XP_003057158.1">
    <property type="nucleotide sequence ID" value="XM_003057112.1"/>
</dbReference>
<accession>C1MNS0</accession>
<evidence type="ECO:0000313" key="1">
    <source>
        <dbReference type="EMBL" id="EEH58803.1"/>
    </source>
</evidence>
<dbReference type="OrthoDB" id="545599at2759"/>
<evidence type="ECO:0000313" key="2">
    <source>
        <dbReference type="Proteomes" id="UP000001876"/>
    </source>
</evidence>
<dbReference type="Proteomes" id="UP000001876">
    <property type="component" value="Unassembled WGS sequence"/>
</dbReference>